<name>A0ACC0RK65_POPTR</name>
<dbReference type="EMBL" id="CM009308">
    <property type="protein sequence ID" value="KAI9377006.1"/>
    <property type="molecule type" value="Genomic_DNA"/>
</dbReference>
<protein>
    <submittedName>
        <fullName evidence="1">Uncharacterized protein</fullName>
    </submittedName>
</protein>
<comment type="caution">
    <text evidence="1">The sequence shown here is derived from an EMBL/GenBank/DDBJ whole genome shotgun (WGS) entry which is preliminary data.</text>
</comment>
<accession>A0ACC0RK65</accession>
<gene>
    <name evidence="1" type="ORF">POPTR_019G014310v4</name>
</gene>
<evidence type="ECO:0000313" key="1">
    <source>
        <dbReference type="EMBL" id="KAI9377006.1"/>
    </source>
</evidence>
<organism evidence="1 2">
    <name type="scientific">Populus trichocarpa</name>
    <name type="common">Western balsam poplar</name>
    <name type="synonym">Populus balsamifera subsp. trichocarpa</name>
    <dbReference type="NCBI Taxonomy" id="3694"/>
    <lineage>
        <taxon>Eukaryota</taxon>
        <taxon>Viridiplantae</taxon>
        <taxon>Streptophyta</taxon>
        <taxon>Embryophyta</taxon>
        <taxon>Tracheophyta</taxon>
        <taxon>Spermatophyta</taxon>
        <taxon>Magnoliopsida</taxon>
        <taxon>eudicotyledons</taxon>
        <taxon>Gunneridae</taxon>
        <taxon>Pentapetalae</taxon>
        <taxon>rosids</taxon>
        <taxon>fabids</taxon>
        <taxon>Malpighiales</taxon>
        <taxon>Salicaceae</taxon>
        <taxon>Saliceae</taxon>
        <taxon>Populus</taxon>
    </lineage>
</organism>
<proteinExistence type="predicted"/>
<reference evidence="1 2" key="1">
    <citation type="journal article" date="2006" name="Science">
        <title>The genome of black cottonwood, Populus trichocarpa (Torr. &amp; Gray).</title>
        <authorList>
            <person name="Tuskan G.A."/>
            <person name="Difazio S."/>
            <person name="Jansson S."/>
            <person name="Bohlmann J."/>
            <person name="Grigoriev I."/>
            <person name="Hellsten U."/>
            <person name="Putnam N."/>
            <person name="Ralph S."/>
            <person name="Rombauts S."/>
            <person name="Salamov A."/>
            <person name="Schein J."/>
            <person name="Sterck L."/>
            <person name="Aerts A."/>
            <person name="Bhalerao R.R."/>
            <person name="Bhalerao R.P."/>
            <person name="Blaudez D."/>
            <person name="Boerjan W."/>
            <person name="Brun A."/>
            <person name="Brunner A."/>
            <person name="Busov V."/>
            <person name="Campbell M."/>
            <person name="Carlson J."/>
            <person name="Chalot M."/>
            <person name="Chapman J."/>
            <person name="Chen G.L."/>
            <person name="Cooper D."/>
            <person name="Coutinho P.M."/>
            <person name="Couturier J."/>
            <person name="Covert S."/>
            <person name="Cronk Q."/>
            <person name="Cunningham R."/>
            <person name="Davis J."/>
            <person name="Degroeve S."/>
            <person name="Dejardin A."/>
            <person name="Depamphilis C."/>
            <person name="Detter J."/>
            <person name="Dirks B."/>
            <person name="Dubchak I."/>
            <person name="Duplessis S."/>
            <person name="Ehlting J."/>
            <person name="Ellis B."/>
            <person name="Gendler K."/>
            <person name="Goodstein D."/>
            <person name="Gribskov M."/>
            <person name="Grimwood J."/>
            <person name="Groover A."/>
            <person name="Gunter L."/>
            <person name="Hamberger B."/>
            <person name="Heinze B."/>
            <person name="Helariutta Y."/>
            <person name="Henrissat B."/>
            <person name="Holligan D."/>
            <person name="Holt R."/>
            <person name="Huang W."/>
            <person name="Islam-Faridi N."/>
            <person name="Jones S."/>
            <person name="Jones-Rhoades M."/>
            <person name="Jorgensen R."/>
            <person name="Joshi C."/>
            <person name="Kangasjarvi J."/>
            <person name="Karlsson J."/>
            <person name="Kelleher C."/>
            <person name="Kirkpatrick R."/>
            <person name="Kirst M."/>
            <person name="Kohler A."/>
            <person name="Kalluri U."/>
            <person name="Larimer F."/>
            <person name="Leebens-Mack J."/>
            <person name="Leple J.C."/>
            <person name="Locascio P."/>
            <person name="Lou Y."/>
            <person name="Lucas S."/>
            <person name="Martin F."/>
            <person name="Montanini B."/>
            <person name="Napoli C."/>
            <person name="Nelson D.R."/>
            <person name="Nelson C."/>
            <person name="Nieminen K."/>
            <person name="Nilsson O."/>
            <person name="Pereda V."/>
            <person name="Peter G."/>
            <person name="Philippe R."/>
            <person name="Pilate G."/>
            <person name="Poliakov A."/>
            <person name="Razumovskaya J."/>
            <person name="Richardson P."/>
            <person name="Rinaldi C."/>
            <person name="Ritland K."/>
            <person name="Rouze P."/>
            <person name="Ryaboy D."/>
            <person name="Schmutz J."/>
            <person name="Schrader J."/>
            <person name="Segerman B."/>
            <person name="Shin H."/>
            <person name="Siddiqui A."/>
            <person name="Sterky F."/>
            <person name="Terry A."/>
            <person name="Tsai C.J."/>
            <person name="Uberbacher E."/>
            <person name="Unneberg P."/>
            <person name="Vahala J."/>
            <person name="Wall K."/>
            <person name="Wessler S."/>
            <person name="Yang G."/>
            <person name="Yin T."/>
            <person name="Douglas C."/>
            <person name="Marra M."/>
            <person name="Sandberg G."/>
            <person name="Van de Peer Y."/>
            <person name="Rokhsar D."/>
        </authorList>
    </citation>
    <scope>NUCLEOTIDE SEQUENCE [LARGE SCALE GENOMIC DNA]</scope>
    <source>
        <strain evidence="2">cv. Nisqually</strain>
    </source>
</reference>
<keyword evidence="2" id="KW-1185">Reference proteome</keyword>
<evidence type="ECO:0000313" key="2">
    <source>
        <dbReference type="Proteomes" id="UP000006729"/>
    </source>
</evidence>
<dbReference type="Proteomes" id="UP000006729">
    <property type="component" value="Chromosome 19"/>
</dbReference>
<sequence>MDSEFLAIKWLSKQLILSFISINASTNIWKCYNMESLVSSSWLCSAPPSSPSYHGIFLFLKSLICDSLQQIGITNCQMLKRLAIHLPLLENGQLSHPPSLRVMEYIQKNGWNP</sequence>